<reference evidence="1" key="1">
    <citation type="submission" date="2016-05" db="EMBL/GenBank/DDBJ databases">
        <authorList>
            <person name="Lavstsen T."/>
            <person name="Jespersen J.S."/>
        </authorList>
    </citation>
    <scope>NUCLEOTIDE SEQUENCE</scope>
    <source>
        <tissue evidence="1">Brain</tissue>
    </source>
</reference>
<dbReference type="AlphaFoldDB" id="A0A1A8LXI6"/>
<protein>
    <submittedName>
        <fullName evidence="1">Uncharacterized protein</fullName>
    </submittedName>
</protein>
<dbReference type="EMBL" id="HAEF01009691">
    <property type="protein sequence ID" value="SBR48991.1"/>
    <property type="molecule type" value="Transcribed_RNA"/>
</dbReference>
<feature type="non-terminal residue" evidence="1">
    <location>
        <position position="1"/>
    </location>
</feature>
<dbReference type="EMBL" id="HAEG01005211">
    <property type="protein sequence ID" value="SBR73563.1"/>
    <property type="molecule type" value="Transcribed_RNA"/>
</dbReference>
<gene>
    <name evidence="1" type="primary">Nfu_g_1_009862</name>
</gene>
<accession>A0A1A8LXI6</accession>
<feature type="non-terminal residue" evidence="1">
    <location>
        <position position="122"/>
    </location>
</feature>
<reference evidence="1" key="2">
    <citation type="submission" date="2016-06" db="EMBL/GenBank/DDBJ databases">
        <title>The genome of a short-lived fish provides insights into sex chromosome evolution and the genetic control of aging.</title>
        <authorList>
            <person name="Reichwald K."/>
            <person name="Felder M."/>
            <person name="Petzold A."/>
            <person name="Koch P."/>
            <person name="Groth M."/>
            <person name="Platzer M."/>
        </authorList>
    </citation>
    <scope>NUCLEOTIDE SEQUENCE</scope>
    <source>
        <tissue evidence="1">Brain</tissue>
    </source>
</reference>
<proteinExistence type="predicted"/>
<sequence>SLSGSGSSSMALVEGATIVCLRPAALIQMASPHPLNPPTYSDPRPAGSEETLSLRTKTFLLDSNWFSKSSTELHSGSDFKIKNKENPTQEPRNLWVLCNLLENKVLEVLSCEDWIQQKFWRF</sequence>
<evidence type="ECO:0000313" key="1">
    <source>
        <dbReference type="EMBL" id="SBR48991.1"/>
    </source>
</evidence>
<organism evidence="1">
    <name type="scientific">Nothobranchius pienaari</name>
    <dbReference type="NCBI Taxonomy" id="704102"/>
    <lineage>
        <taxon>Eukaryota</taxon>
        <taxon>Metazoa</taxon>
        <taxon>Chordata</taxon>
        <taxon>Craniata</taxon>
        <taxon>Vertebrata</taxon>
        <taxon>Euteleostomi</taxon>
        <taxon>Actinopterygii</taxon>
        <taxon>Neopterygii</taxon>
        <taxon>Teleostei</taxon>
        <taxon>Neoteleostei</taxon>
        <taxon>Acanthomorphata</taxon>
        <taxon>Ovalentaria</taxon>
        <taxon>Atherinomorphae</taxon>
        <taxon>Cyprinodontiformes</taxon>
        <taxon>Nothobranchiidae</taxon>
        <taxon>Nothobranchius</taxon>
    </lineage>
</organism>
<name>A0A1A8LXI6_9TELE</name>